<dbReference type="GO" id="GO:0015031">
    <property type="term" value="P:protein transport"/>
    <property type="evidence" value="ECO:0007669"/>
    <property type="project" value="UniProtKB-KW"/>
</dbReference>
<feature type="compositionally biased region" description="Low complexity" evidence="8">
    <location>
        <begin position="170"/>
        <end position="193"/>
    </location>
</feature>
<comment type="caution">
    <text evidence="10">The sequence shown here is derived from an EMBL/GenBank/DDBJ whole genome shotgun (WGS) entry which is preliminary data.</text>
</comment>
<dbReference type="EMBL" id="JAAGAB010000003">
    <property type="protein sequence ID" value="NDV01833.1"/>
    <property type="molecule type" value="Genomic_DNA"/>
</dbReference>
<accession>A0A6B2JK56</accession>
<keyword evidence="11" id="KW-1185">Reference proteome</keyword>
<evidence type="ECO:0000256" key="2">
    <source>
        <dbReference type="ARBA" id="ARBA00005811"/>
    </source>
</evidence>
<protein>
    <submittedName>
        <fullName evidence="10">ExbD/TolR family protein</fullName>
    </submittedName>
</protein>
<evidence type="ECO:0000256" key="7">
    <source>
        <dbReference type="RuleBase" id="RU003879"/>
    </source>
</evidence>
<evidence type="ECO:0000256" key="5">
    <source>
        <dbReference type="ARBA" id="ARBA00022989"/>
    </source>
</evidence>
<keyword evidence="7" id="KW-0653">Protein transport</keyword>
<dbReference type="Proteomes" id="UP000474757">
    <property type="component" value="Unassembled WGS sequence"/>
</dbReference>
<name>A0A6B2JK56_9RHOB</name>
<evidence type="ECO:0000313" key="10">
    <source>
        <dbReference type="EMBL" id="NDV01833.1"/>
    </source>
</evidence>
<evidence type="ECO:0000256" key="3">
    <source>
        <dbReference type="ARBA" id="ARBA00022475"/>
    </source>
</evidence>
<dbReference type="PANTHER" id="PTHR30558">
    <property type="entry name" value="EXBD MEMBRANE COMPONENT OF PMF-DRIVEN MACROMOLECULE IMPORT SYSTEM"/>
    <property type="match status" value="1"/>
</dbReference>
<evidence type="ECO:0000256" key="8">
    <source>
        <dbReference type="SAM" id="MobiDB-lite"/>
    </source>
</evidence>
<keyword evidence="3" id="KW-1003">Cell membrane</keyword>
<evidence type="ECO:0000256" key="1">
    <source>
        <dbReference type="ARBA" id="ARBA00004162"/>
    </source>
</evidence>
<dbReference type="PANTHER" id="PTHR30558:SF7">
    <property type="entry name" value="TOL-PAL SYSTEM PROTEIN TOLR"/>
    <property type="match status" value="1"/>
</dbReference>
<gene>
    <name evidence="10" type="ORF">GZA08_12750</name>
</gene>
<evidence type="ECO:0000256" key="6">
    <source>
        <dbReference type="ARBA" id="ARBA00023136"/>
    </source>
</evidence>
<reference evidence="10 11" key="1">
    <citation type="submission" date="2020-02" db="EMBL/GenBank/DDBJ databases">
        <title>Pseudoroseicyclus tamarix, sp. nov., isolated from offshore sediment of a Tamarix chinensis forest.</title>
        <authorList>
            <person name="Gai Y."/>
        </authorList>
    </citation>
    <scope>NUCLEOTIDE SEQUENCE [LARGE SCALE GENOMIC DNA]</scope>
    <source>
        <strain evidence="10 11">CLL3-39</strain>
    </source>
</reference>
<comment type="similarity">
    <text evidence="2 7">Belongs to the ExbD/TolR family.</text>
</comment>
<keyword evidence="4 7" id="KW-0812">Transmembrane</keyword>
<feature type="region of interest" description="Disordered" evidence="8">
    <location>
        <begin position="169"/>
        <end position="193"/>
    </location>
</feature>
<evidence type="ECO:0000256" key="4">
    <source>
        <dbReference type="ARBA" id="ARBA00022692"/>
    </source>
</evidence>
<dbReference type="InterPro" id="IPR003400">
    <property type="entry name" value="ExbD"/>
</dbReference>
<evidence type="ECO:0000256" key="9">
    <source>
        <dbReference type="SAM" id="Phobius"/>
    </source>
</evidence>
<keyword evidence="5 9" id="KW-1133">Transmembrane helix</keyword>
<keyword evidence="7" id="KW-0813">Transport</keyword>
<proteinExistence type="inferred from homology"/>
<dbReference type="AlphaFoldDB" id="A0A6B2JK56"/>
<dbReference type="GO" id="GO:0005886">
    <property type="term" value="C:plasma membrane"/>
    <property type="evidence" value="ECO:0007669"/>
    <property type="project" value="UniProtKB-SubCell"/>
</dbReference>
<keyword evidence="6 9" id="KW-0472">Membrane</keyword>
<evidence type="ECO:0000313" key="11">
    <source>
        <dbReference type="Proteomes" id="UP000474757"/>
    </source>
</evidence>
<organism evidence="10 11">
    <name type="scientific">Pseudoroseicyclus tamaricis</name>
    <dbReference type="NCBI Taxonomy" id="2705421"/>
    <lineage>
        <taxon>Bacteria</taxon>
        <taxon>Pseudomonadati</taxon>
        <taxon>Pseudomonadota</taxon>
        <taxon>Alphaproteobacteria</taxon>
        <taxon>Rhodobacterales</taxon>
        <taxon>Paracoccaceae</taxon>
        <taxon>Pseudoroseicyclus</taxon>
    </lineage>
</organism>
<dbReference type="Pfam" id="PF02472">
    <property type="entry name" value="ExbD"/>
    <property type="match status" value="1"/>
</dbReference>
<dbReference type="GO" id="GO:0022857">
    <property type="term" value="F:transmembrane transporter activity"/>
    <property type="evidence" value="ECO:0007669"/>
    <property type="project" value="InterPro"/>
</dbReference>
<sequence length="193" mass="19151">MGAGVQKKAEGGGGRRRRRGRAVPMAEINVTPFVDVMLVLLIIFMVAAPLMTVGVPVELPETAAGALPSDQEEPLTVTITAEGQVLIQTTEIPPEELIPRLSAIAAERTSDRIFLRADGANAWARVAEIMGALNAGGFTNIGLVTDPGGPTLDGGFGAGGLGGDAGLGGAAVPADAGAGPDSGVGAAADGSDG</sequence>
<dbReference type="Gene3D" id="3.30.420.270">
    <property type="match status" value="1"/>
</dbReference>
<feature type="region of interest" description="Disordered" evidence="8">
    <location>
        <begin position="1"/>
        <end position="20"/>
    </location>
</feature>
<comment type="subcellular location">
    <subcellularLocation>
        <location evidence="1">Cell membrane</location>
        <topology evidence="1">Single-pass membrane protein</topology>
    </subcellularLocation>
    <subcellularLocation>
        <location evidence="7">Cell membrane</location>
        <topology evidence="7">Single-pass type II membrane protein</topology>
    </subcellularLocation>
</comment>
<feature type="transmembrane region" description="Helical" evidence="9">
    <location>
        <begin position="26"/>
        <end position="51"/>
    </location>
</feature>